<dbReference type="GeneID" id="26250755"/>
<dbReference type="EMBL" id="KI968881">
    <property type="protein sequence ID" value="EUN20860.1"/>
    <property type="molecule type" value="Genomic_DNA"/>
</dbReference>
<dbReference type="HOGENOM" id="CLU_2333340_0_0_1"/>
<dbReference type="RefSeq" id="XP_014550434.1">
    <property type="nucleotide sequence ID" value="XM_014694948.1"/>
</dbReference>
<protein>
    <submittedName>
        <fullName evidence="1">Uncharacterized protein</fullName>
    </submittedName>
</protein>
<sequence>MSSLASIFSALDLRQSPGSSRITSLSPPSSHQLFEILSQQRTLEQSQRYGHLTTASHVTSCVYMTTYSRGLSRSYRGHKVRYISVLIAGQQRVASVAS</sequence>
<proteinExistence type="predicted"/>
<name>W7E4C7_BIPV3</name>
<organism evidence="1 2">
    <name type="scientific">Bipolaris victoriae (strain FI3)</name>
    <name type="common">Victoria blight of oats agent</name>
    <name type="synonym">Cochliobolus victoriae</name>
    <dbReference type="NCBI Taxonomy" id="930091"/>
    <lineage>
        <taxon>Eukaryota</taxon>
        <taxon>Fungi</taxon>
        <taxon>Dikarya</taxon>
        <taxon>Ascomycota</taxon>
        <taxon>Pezizomycotina</taxon>
        <taxon>Dothideomycetes</taxon>
        <taxon>Pleosporomycetidae</taxon>
        <taxon>Pleosporales</taxon>
        <taxon>Pleosporineae</taxon>
        <taxon>Pleosporaceae</taxon>
        <taxon>Bipolaris</taxon>
    </lineage>
</organism>
<gene>
    <name evidence="1" type="ORF">COCVIDRAFT_115473</name>
</gene>
<dbReference type="Proteomes" id="UP000054337">
    <property type="component" value="Unassembled WGS sequence"/>
</dbReference>
<accession>W7E4C7</accession>
<evidence type="ECO:0000313" key="2">
    <source>
        <dbReference type="Proteomes" id="UP000054337"/>
    </source>
</evidence>
<evidence type="ECO:0000313" key="1">
    <source>
        <dbReference type="EMBL" id="EUN20860.1"/>
    </source>
</evidence>
<dbReference type="AlphaFoldDB" id="W7E4C7"/>
<reference evidence="1 2" key="1">
    <citation type="journal article" date="2013" name="PLoS Genet.">
        <title>Comparative genome structure, secondary metabolite, and effector coding capacity across Cochliobolus pathogens.</title>
        <authorList>
            <person name="Condon B.J."/>
            <person name="Leng Y."/>
            <person name="Wu D."/>
            <person name="Bushley K.E."/>
            <person name="Ohm R.A."/>
            <person name="Otillar R."/>
            <person name="Martin J."/>
            <person name="Schackwitz W."/>
            <person name="Grimwood J."/>
            <person name="MohdZainudin N."/>
            <person name="Xue C."/>
            <person name="Wang R."/>
            <person name="Manning V.A."/>
            <person name="Dhillon B."/>
            <person name="Tu Z.J."/>
            <person name="Steffenson B.J."/>
            <person name="Salamov A."/>
            <person name="Sun H."/>
            <person name="Lowry S."/>
            <person name="LaButti K."/>
            <person name="Han J."/>
            <person name="Copeland A."/>
            <person name="Lindquist E."/>
            <person name="Barry K."/>
            <person name="Schmutz J."/>
            <person name="Baker S.E."/>
            <person name="Ciuffetti L.M."/>
            <person name="Grigoriev I.V."/>
            <person name="Zhong S."/>
            <person name="Turgeon B.G."/>
        </authorList>
    </citation>
    <scope>NUCLEOTIDE SEQUENCE [LARGE SCALE GENOMIC DNA]</scope>
    <source>
        <strain evidence="1 2">FI3</strain>
    </source>
</reference>
<keyword evidence="2" id="KW-1185">Reference proteome</keyword>